<dbReference type="SUPFAM" id="SSF51905">
    <property type="entry name" value="FAD/NAD(P)-binding domain"/>
    <property type="match status" value="2"/>
</dbReference>
<gene>
    <name evidence="5" type="ORF">Esi_0000_0096</name>
</gene>
<dbReference type="InParanoid" id="D8LAY8"/>
<dbReference type="InterPro" id="IPR036188">
    <property type="entry name" value="FAD/NAD-bd_sf"/>
</dbReference>
<evidence type="ECO:0000256" key="4">
    <source>
        <dbReference type="SAM" id="MobiDB-lite"/>
    </source>
</evidence>
<feature type="region of interest" description="Disordered" evidence="4">
    <location>
        <begin position="242"/>
        <end position="300"/>
    </location>
</feature>
<evidence type="ECO:0000256" key="2">
    <source>
        <dbReference type="ARBA" id="ARBA00022827"/>
    </source>
</evidence>
<name>D8LAY8_ECTSI</name>
<dbReference type="eggNOG" id="KOG1399">
    <property type="taxonomic scope" value="Eukaryota"/>
</dbReference>
<proteinExistence type="predicted"/>
<dbReference type="EMBL" id="FN647682">
    <property type="protein sequence ID" value="CBN76497.1"/>
    <property type="molecule type" value="Genomic_DNA"/>
</dbReference>
<dbReference type="InterPro" id="IPR020946">
    <property type="entry name" value="Flavin_mOase-like"/>
</dbReference>
<dbReference type="Gene3D" id="3.50.50.60">
    <property type="entry name" value="FAD/NAD(P)-binding domain"/>
    <property type="match status" value="2"/>
</dbReference>
<reference evidence="5 6" key="1">
    <citation type="journal article" date="2010" name="Nature">
        <title>The Ectocarpus genome and the independent evolution of multicellularity in brown algae.</title>
        <authorList>
            <person name="Cock J.M."/>
            <person name="Sterck L."/>
            <person name="Rouze P."/>
            <person name="Scornet D."/>
            <person name="Allen A.E."/>
            <person name="Amoutzias G."/>
            <person name="Anthouard V."/>
            <person name="Artiguenave F."/>
            <person name="Aury J.M."/>
            <person name="Badger J.H."/>
            <person name="Beszteri B."/>
            <person name="Billiau K."/>
            <person name="Bonnet E."/>
            <person name="Bothwell J.H."/>
            <person name="Bowler C."/>
            <person name="Boyen C."/>
            <person name="Brownlee C."/>
            <person name="Carrano C.J."/>
            <person name="Charrier B."/>
            <person name="Cho G.Y."/>
            <person name="Coelho S.M."/>
            <person name="Collen J."/>
            <person name="Corre E."/>
            <person name="Da Silva C."/>
            <person name="Delage L."/>
            <person name="Delaroque N."/>
            <person name="Dittami S.M."/>
            <person name="Doulbeau S."/>
            <person name="Elias M."/>
            <person name="Farnham G."/>
            <person name="Gachon C.M."/>
            <person name="Gschloessl B."/>
            <person name="Heesch S."/>
            <person name="Jabbari K."/>
            <person name="Jubin C."/>
            <person name="Kawai H."/>
            <person name="Kimura K."/>
            <person name="Kloareg B."/>
            <person name="Kupper F.C."/>
            <person name="Lang D."/>
            <person name="Le Bail A."/>
            <person name="Leblanc C."/>
            <person name="Lerouge P."/>
            <person name="Lohr M."/>
            <person name="Lopez P.J."/>
            <person name="Martens C."/>
            <person name="Maumus F."/>
            <person name="Michel G."/>
            <person name="Miranda-Saavedra D."/>
            <person name="Morales J."/>
            <person name="Moreau H."/>
            <person name="Motomura T."/>
            <person name="Nagasato C."/>
            <person name="Napoli C.A."/>
            <person name="Nelson D.R."/>
            <person name="Nyvall-Collen P."/>
            <person name="Peters A.F."/>
            <person name="Pommier C."/>
            <person name="Potin P."/>
            <person name="Poulain J."/>
            <person name="Quesneville H."/>
            <person name="Read B."/>
            <person name="Rensing S.A."/>
            <person name="Ritter A."/>
            <person name="Rousvoal S."/>
            <person name="Samanta M."/>
            <person name="Samson G."/>
            <person name="Schroeder D.C."/>
            <person name="Segurens B."/>
            <person name="Strittmatter M."/>
            <person name="Tonon T."/>
            <person name="Tregear J.W."/>
            <person name="Valentin K."/>
            <person name="von Dassow P."/>
            <person name="Yamagishi T."/>
            <person name="Van de Peer Y."/>
            <person name="Wincker P."/>
        </authorList>
    </citation>
    <scope>NUCLEOTIDE SEQUENCE [LARGE SCALE GENOMIC DNA]</scope>
    <source>
        <strain evidence="6">Ec32 / CCAP1310/4</strain>
    </source>
</reference>
<dbReference type="Proteomes" id="UP000002630">
    <property type="component" value="Linkage Group LG01"/>
</dbReference>
<keyword evidence="3" id="KW-0560">Oxidoreductase</keyword>
<keyword evidence="6" id="KW-1185">Reference proteome</keyword>
<feature type="compositionally biased region" description="Pro residues" evidence="4">
    <location>
        <begin position="189"/>
        <end position="198"/>
    </location>
</feature>
<keyword evidence="2" id="KW-0274">FAD</keyword>
<feature type="region of interest" description="Disordered" evidence="4">
    <location>
        <begin position="156"/>
        <end position="200"/>
    </location>
</feature>
<feature type="compositionally biased region" description="Basic and acidic residues" evidence="4">
    <location>
        <begin position="284"/>
        <end position="293"/>
    </location>
</feature>
<dbReference type="GO" id="GO:0050660">
    <property type="term" value="F:flavin adenine dinucleotide binding"/>
    <property type="evidence" value="ECO:0007669"/>
    <property type="project" value="InterPro"/>
</dbReference>
<dbReference type="PANTHER" id="PTHR43539">
    <property type="entry name" value="FLAVIN-BINDING MONOOXYGENASE-LIKE PROTEIN (AFU_ORTHOLOGUE AFUA_4G09220)"/>
    <property type="match status" value="1"/>
</dbReference>
<dbReference type="EMBL" id="FN649726">
    <property type="protein sequence ID" value="CBN76497.1"/>
    <property type="molecule type" value="Genomic_DNA"/>
</dbReference>
<dbReference type="STRING" id="2880.D8LAY8"/>
<keyword evidence="1" id="KW-0285">Flavoprotein</keyword>
<dbReference type="OrthoDB" id="408954at2759"/>
<evidence type="ECO:0000313" key="6">
    <source>
        <dbReference type="Proteomes" id="UP000002630"/>
    </source>
</evidence>
<dbReference type="PANTHER" id="PTHR43539:SF78">
    <property type="entry name" value="FLAVIN-CONTAINING MONOOXYGENASE"/>
    <property type="match status" value="1"/>
</dbReference>
<dbReference type="Pfam" id="PF00743">
    <property type="entry name" value="FMO-like"/>
    <property type="match status" value="1"/>
</dbReference>
<dbReference type="PRINTS" id="PR00419">
    <property type="entry name" value="ADXRDTASE"/>
</dbReference>
<protein>
    <recommendedName>
        <fullName evidence="7">L-ornithine N(5)-monooxygenase</fullName>
    </recommendedName>
</protein>
<evidence type="ECO:0000313" key="5">
    <source>
        <dbReference type="EMBL" id="CBN76497.1"/>
    </source>
</evidence>
<evidence type="ECO:0000256" key="1">
    <source>
        <dbReference type="ARBA" id="ARBA00022630"/>
    </source>
</evidence>
<sequence>MDLSCCTPRRFHVLLPFDQLYACHAAAIVHHRMGWAHHEVGKVDVGRMATILKAAGDCGFSVPFSWPSSPAAGTTAITISKPPRHDDFVGGVESGNTTDSEEPVDEYYSGEFKGVTRPGEGGVMPRPRGVAGGAARWREEGGGFLPRPGGVSVTTGRSGHDNGCGGGTSAAVSNGEGGMRSRTTSPVPGLGPPSPSPGMLPSDIEFQAAGQTARTPGIMAIFPNQAGVQKKYHCNDADVQATTRAPFTGPRDPQDRIPATGASRNGLRESCDGISPAPPPLDTSWRESSKERIPGSLGVRVGTGVSEMDCPARGYSDVAEPQPRRRPPAYCRVVVVGGGASGLSAAACLRARGEDGVVILERSESLCGAWARQYEGLRITTRRRHCGLPGWPVPPEGFCDNGCADDIAPANNTNAGSGFTIDSNSSNDNHATGAGDEMSAQSFVRYLRAYRRRFGLAVFTETEVLGAEREAVSPSTRRGNAGARAGGIQVRFRWYSIVPGRGETAVSVVRCDHVVVATGKCSSPRMPSTVLENLRGFSGEVFHSSEAKALASRAASGGGICIVGMGNSACDLAVALLANGLDRVHISTRSAPPIIMRQWGPLSLEWVSRPTKQHPSTPRAVQFLPARAIDKVLSMFAAAKWGRGWRDRVFPPGVRQTWSACSSNRVPCIDKGSLVPSLLSGRIKVHGPIDWANGKTLRFRHSGATVPFETVILATGFDSSVHGWLEPSALDEGVRSGVVHTVGFDNGRALLPLRQIGTDARRLAARIAPRSRRLRPVTL</sequence>
<dbReference type="GO" id="GO:0050661">
    <property type="term" value="F:NADP binding"/>
    <property type="evidence" value="ECO:0007669"/>
    <property type="project" value="InterPro"/>
</dbReference>
<accession>D8LAY8</accession>
<dbReference type="AlphaFoldDB" id="D8LAY8"/>
<dbReference type="InterPro" id="IPR050982">
    <property type="entry name" value="Auxin_biosynth/cation_transpt"/>
</dbReference>
<dbReference type="Pfam" id="PF13450">
    <property type="entry name" value="NAD_binding_8"/>
    <property type="match status" value="1"/>
</dbReference>
<evidence type="ECO:0008006" key="7">
    <source>
        <dbReference type="Google" id="ProtNLM"/>
    </source>
</evidence>
<evidence type="ECO:0000256" key="3">
    <source>
        <dbReference type="ARBA" id="ARBA00023002"/>
    </source>
</evidence>
<organism evidence="5 6">
    <name type="scientific">Ectocarpus siliculosus</name>
    <name type="common">Brown alga</name>
    <name type="synonym">Conferva siliculosa</name>
    <dbReference type="NCBI Taxonomy" id="2880"/>
    <lineage>
        <taxon>Eukaryota</taxon>
        <taxon>Sar</taxon>
        <taxon>Stramenopiles</taxon>
        <taxon>Ochrophyta</taxon>
        <taxon>PX clade</taxon>
        <taxon>Phaeophyceae</taxon>
        <taxon>Ectocarpales</taxon>
        <taxon>Ectocarpaceae</taxon>
        <taxon>Ectocarpus</taxon>
    </lineage>
</organism>
<dbReference type="GO" id="GO:0004499">
    <property type="term" value="F:N,N-dimethylaniline monooxygenase activity"/>
    <property type="evidence" value="ECO:0007669"/>
    <property type="project" value="InterPro"/>
</dbReference>